<dbReference type="InterPro" id="IPR001245">
    <property type="entry name" value="Ser-Thr/Tyr_kinase_cat_dom"/>
</dbReference>
<keyword evidence="3" id="KW-0597">Phosphoprotein</keyword>
<dbReference type="PROSITE" id="PS50011">
    <property type="entry name" value="PROTEIN_KINASE_DOM"/>
    <property type="match status" value="1"/>
</dbReference>
<dbReference type="GO" id="GO:0004383">
    <property type="term" value="F:guanylate cyclase activity"/>
    <property type="evidence" value="ECO:0007669"/>
    <property type="project" value="UniProtKB-EC"/>
</dbReference>
<dbReference type="FunFam" id="1.10.510.10:FF:000270">
    <property type="entry name" value="Guanylate cyclase"/>
    <property type="match status" value="1"/>
</dbReference>
<dbReference type="EC" id="4.6.1.2" evidence="2 16"/>
<accession>A0A4W6DC26</accession>
<evidence type="ECO:0000256" key="18">
    <source>
        <dbReference type="SAM" id="MobiDB-lite"/>
    </source>
</evidence>
<dbReference type="Pfam" id="PF00211">
    <property type="entry name" value="Guanylate_cyc"/>
    <property type="match status" value="1"/>
</dbReference>
<feature type="compositionally biased region" description="Basic residues" evidence="18">
    <location>
        <begin position="54"/>
        <end position="65"/>
    </location>
</feature>
<dbReference type="InterPro" id="IPR029787">
    <property type="entry name" value="Nucleotide_cyclase"/>
</dbReference>
<dbReference type="GO" id="GO:0005886">
    <property type="term" value="C:plasma membrane"/>
    <property type="evidence" value="ECO:0007669"/>
    <property type="project" value="TreeGrafter"/>
</dbReference>
<reference evidence="22" key="3">
    <citation type="submission" date="2025-09" db="UniProtKB">
        <authorList>
            <consortium name="Ensembl"/>
        </authorList>
    </citation>
    <scope>IDENTIFICATION</scope>
</reference>
<dbReference type="Ensembl" id="ENSLCAT00010023071.1">
    <property type="protein sequence ID" value="ENSLCAP00010022579.1"/>
    <property type="gene ID" value="ENSLCAG00010009632.1"/>
</dbReference>
<evidence type="ECO:0000256" key="2">
    <source>
        <dbReference type="ARBA" id="ARBA00012202"/>
    </source>
</evidence>
<comment type="catalytic activity">
    <reaction evidence="16">
        <text>GTP = 3',5'-cyclic GMP + diphosphate</text>
        <dbReference type="Rhea" id="RHEA:13665"/>
        <dbReference type="ChEBI" id="CHEBI:33019"/>
        <dbReference type="ChEBI" id="CHEBI:37565"/>
        <dbReference type="ChEBI" id="CHEBI:57746"/>
        <dbReference type="EC" id="4.6.1.2"/>
    </reaction>
</comment>
<evidence type="ECO:0000256" key="17">
    <source>
        <dbReference type="SAM" id="Coils"/>
    </source>
</evidence>
<comment type="similarity">
    <text evidence="15">Belongs to the adenylyl cyclase class-4/guanylyl cyclase family.</text>
</comment>
<evidence type="ECO:0000256" key="15">
    <source>
        <dbReference type="RuleBase" id="RU000405"/>
    </source>
</evidence>
<dbReference type="InterPro" id="IPR050401">
    <property type="entry name" value="Cyclic_nucleotide_synthase"/>
</dbReference>
<organism evidence="22 23">
    <name type="scientific">Lates calcarifer</name>
    <name type="common">Barramundi</name>
    <name type="synonym">Holocentrus calcarifer</name>
    <dbReference type="NCBI Taxonomy" id="8187"/>
    <lineage>
        <taxon>Eukaryota</taxon>
        <taxon>Metazoa</taxon>
        <taxon>Chordata</taxon>
        <taxon>Craniata</taxon>
        <taxon>Vertebrata</taxon>
        <taxon>Euteleostomi</taxon>
        <taxon>Actinopterygii</taxon>
        <taxon>Neopterygii</taxon>
        <taxon>Teleostei</taxon>
        <taxon>Neoteleostei</taxon>
        <taxon>Acanthomorphata</taxon>
        <taxon>Carangaria</taxon>
        <taxon>Carangaria incertae sedis</taxon>
        <taxon>Centropomidae</taxon>
        <taxon>Lates</taxon>
    </lineage>
</organism>
<evidence type="ECO:0000256" key="1">
    <source>
        <dbReference type="ARBA" id="ARBA00004479"/>
    </source>
</evidence>
<keyword evidence="6" id="KW-0547">Nucleotide-binding</keyword>
<dbReference type="InterPro" id="IPR001054">
    <property type="entry name" value="A/G_cyclase"/>
</dbReference>
<dbReference type="PROSITE" id="PS00452">
    <property type="entry name" value="GUANYLATE_CYCLASE_1"/>
    <property type="match status" value="1"/>
</dbReference>
<dbReference type="GO" id="GO:0035556">
    <property type="term" value="P:intracellular signal transduction"/>
    <property type="evidence" value="ECO:0007669"/>
    <property type="project" value="InterPro"/>
</dbReference>
<evidence type="ECO:0000256" key="19">
    <source>
        <dbReference type="SAM" id="Phobius"/>
    </source>
</evidence>
<dbReference type="FunFam" id="3.30.200.20:FF:001106">
    <property type="entry name" value="Guanylate cyclase"/>
    <property type="match status" value="1"/>
</dbReference>
<dbReference type="PROSITE" id="PS50125">
    <property type="entry name" value="GUANYLATE_CYCLASE_2"/>
    <property type="match status" value="1"/>
</dbReference>
<keyword evidence="11" id="KW-0675">Receptor</keyword>
<evidence type="ECO:0000256" key="6">
    <source>
        <dbReference type="ARBA" id="ARBA00022741"/>
    </source>
</evidence>
<evidence type="ECO:0000256" key="13">
    <source>
        <dbReference type="ARBA" id="ARBA00023239"/>
    </source>
</evidence>
<evidence type="ECO:0000256" key="7">
    <source>
        <dbReference type="ARBA" id="ARBA00022989"/>
    </source>
</evidence>
<dbReference type="GO" id="GO:0007168">
    <property type="term" value="P:receptor guanylyl cyclase signaling pathway"/>
    <property type="evidence" value="ECO:0007669"/>
    <property type="project" value="TreeGrafter"/>
</dbReference>
<evidence type="ECO:0000256" key="5">
    <source>
        <dbReference type="ARBA" id="ARBA00022729"/>
    </source>
</evidence>
<dbReference type="PANTHER" id="PTHR11920:SF483">
    <property type="entry name" value="GUANYLATE CYCLASE"/>
    <property type="match status" value="1"/>
</dbReference>
<feature type="coiled-coil region" evidence="17">
    <location>
        <begin position="840"/>
        <end position="871"/>
    </location>
</feature>
<keyword evidence="14 16" id="KW-0141">cGMP biosynthesis</keyword>
<sequence>MSPSCLSAAHRDKLFSCGGSGIPAGQRMACWKEGATLLLVLLVLLDPRPVAGRSSRHRSWKRQTREHRERRATPQQNITLAVILPETNTDYPWAWPRVGPALHRAVRTINANPTLLPNHHLTYAFKNSEDKDRICSESIAPLVAVDLKFAYDPWAFIGPGCSYTASPVGLFTTHWNVPMVTAGAPAVAFNGKVYPSLTNTGPTHKKLGKFALRICEHFGWQEHVMLMFNDDKVDDRPCYFAVEGLYTELRNVNITLVDRVFEENKPVNYSQILSDSQNDGRGEKLMVHFRQADLPHEQYVFFYIDVFGDSLNSRNRQPWKRGDEDDDVAKEAFQVQMFTYKTWALYSHVFGCKSDRDKNLIKNKMDVFAFLLLFFQMNIIAGGFYDGLMLYTHTLNETMSAYGSRPPGNVVTTRMWNRTFHGQSILTQGDCAGHRTVELTLCCLIWGLCFLLFLFQIVLVYNSSEEQLTAIPGTTLHWPGGVPPDVPVCGFKNDNPICLQTSKCEQMYLETVCNLRLCLCRRMKLEKELVAQLWRISWDNIQMSNLNKVLRSGSRITLSLRGSNYGSLMTGDGNLQVFAKTGYYKGNIIAIKYTNRKRIELNRKVLFELKHMRDVQNEHLTRFIGACIDPPNICIITEYCPRGSLQDILENDSITLDWMFKYSLINDIVKGMVFLHNSVIFSHGKLKSSNCVVDNRFVLKITDYGLSSFRSESDSGKDAHAYYAQRLWMAPELLRMESPTPQGTQKGDVYSFGIILQEVALRRGAFYLEGDPLSPKEIVDRVVLGEWPCLRPTVDPQSHSPELGQLMQRCWAEEPTERPEFNHIRLLLRKQNKESRTNILDNLLSRMEQYANNLEELVEERTQAYHEEKRKAEALLYQILPHSVAEQLKRGETVQAEAFDSVTIYFSDIVGFTAISAESTPMEVVTLLNDLYTCFDAIIDNFDVYKVETIGDAYMVVSGLPVRNGKLHGREIARMALALLDAVRTFKIRHRPEEQLKLRIGIHSGPVCAGVVGLKMPRYCLFGDTVNTSSRMESSGEALKIHVSAATRDVLLEFNCFQLELRGEIDVKGKGKMTTYWLLGESDSQ</sequence>
<dbReference type="InterPro" id="IPR011009">
    <property type="entry name" value="Kinase-like_dom_sf"/>
</dbReference>
<dbReference type="CDD" id="cd07302">
    <property type="entry name" value="CHD"/>
    <property type="match status" value="1"/>
</dbReference>
<keyword evidence="9 19" id="KW-0472">Membrane</keyword>
<keyword evidence="17" id="KW-0175">Coiled coil</keyword>
<comment type="subcellular location">
    <subcellularLocation>
        <location evidence="1">Membrane</location>
        <topology evidence="1">Single-pass type I membrane protein</topology>
    </subcellularLocation>
</comment>
<dbReference type="PRINTS" id="PR00255">
    <property type="entry name" value="NATPEPTIDER"/>
</dbReference>
<dbReference type="InterPro" id="IPR018297">
    <property type="entry name" value="A/G_cyclase_CS"/>
</dbReference>
<dbReference type="Gene3D" id="1.10.510.10">
    <property type="entry name" value="Transferase(Phosphotransferase) domain 1"/>
    <property type="match status" value="1"/>
</dbReference>
<dbReference type="SMART" id="SM00044">
    <property type="entry name" value="CYCc"/>
    <property type="match status" value="1"/>
</dbReference>
<evidence type="ECO:0000256" key="14">
    <source>
        <dbReference type="ARBA" id="ARBA00023293"/>
    </source>
</evidence>
<dbReference type="GO" id="GO:0005524">
    <property type="term" value="F:ATP binding"/>
    <property type="evidence" value="ECO:0007669"/>
    <property type="project" value="InterPro"/>
</dbReference>
<dbReference type="InterPro" id="IPR001828">
    <property type="entry name" value="ANF_lig-bd_rcpt"/>
</dbReference>
<dbReference type="Gene3D" id="3.30.70.1230">
    <property type="entry name" value="Nucleotide cyclase"/>
    <property type="match status" value="1"/>
</dbReference>
<keyword evidence="8" id="KW-0342">GTP-binding</keyword>
<keyword evidence="7 19" id="KW-1133">Transmembrane helix</keyword>
<feature type="region of interest" description="Disordered" evidence="18">
    <location>
        <begin position="52"/>
        <end position="72"/>
    </location>
</feature>
<evidence type="ECO:0000256" key="16">
    <source>
        <dbReference type="RuleBase" id="RU003431"/>
    </source>
</evidence>
<evidence type="ECO:0000256" key="12">
    <source>
        <dbReference type="ARBA" id="ARBA00023180"/>
    </source>
</evidence>
<dbReference type="CDD" id="cd14042">
    <property type="entry name" value="PK_GC-A_B"/>
    <property type="match status" value="1"/>
</dbReference>
<dbReference type="GO" id="GO:0004672">
    <property type="term" value="F:protein kinase activity"/>
    <property type="evidence" value="ECO:0007669"/>
    <property type="project" value="InterPro"/>
</dbReference>
<dbReference type="Proteomes" id="UP000314980">
    <property type="component" value="Unassembled WGS sequence"/>
</dbReference>
<dbReference type="GO" id="GO:0004016">
    <property type="term" value="F:adenylate cyclase activity"/>
    <property type="evidence" value="ECO:0007669"/>
    <property type="project" value="TreeGrafter"/>
</dbReference>
<dbReference type="FunFam" id="3.30.70.1230:FF:000004">
    <property type="entry name" value="Guanylate cyclase"/>
    <property type="match status" value="1"/>
</dbReference>
<dbReference type="Pfam" id="PF07714">
    <property type="entry name" value="PK_Tyr_Ser-Thr"/>
    <property type="match status" value="1"/>
</dbReference>
<evidence type="ECO:0000313" key="23">
    <source>
        <dbReference type="Proteomes" id="UP000314980"/>
    </source>
</evidence>
<dbReference type="GO" id="GO:0005525">
    <property type="term" value="F:GTP binding"/>
    <property type="evidence" value="ECO:0007669"/>
    <property type="project" value="UniProtKB-KW"/>
</dbReference>
<dbReference type="Gene3D" id="3.40.50.2300">
    <property type="match status" value="2"/>
</dbReference>
<dbReference type="SUPFAM" id="SSF53822">
    <property type="entry name" value="Periplasmic binding protein-like I"/>
    <property type="match status" value="1"/>
</dbReference>
<feature type="transmembrane region" description="Helical" evidence="19">
    <location>
        <begin position="439"/>
        <end position="461"/>
    </location>
</feature>
<keyword evidence="12" id="KW-0325">Glycoprotein</keyword>
<evidence type="ECO:0000313" key="22">
    <source>
        <dbReference type="Ensembl" id="ENSLCAP00010022579.1"/>
    </source>
</evidence>
<gene>
    <name evidence="22" type="primary">NPR2</name>
    <name evidence="22" type="synonym">npr1b</name>
</gene>
<protein>
    <recommendedName>
        <fullName evidence="2 16">Guanylate cyclase</fullName>
        <ecNumber evidence="2 16">4.6.1.2</ecNumber>
    </recommendedName>
</protein>
<dbReference type="Pfam" id="PF01094">
    <property type="entry name" value="ANF_receptor"/>
    <property type="match status" value="1"/>
</dbReference>
<keyword evidence="4 19" id="KW-0812">Transmembrane</keyword>
<dbReference type="InterPro" id="IPR000719">
    <property type="entry name" value="Prot_kinase_dom"/>
</dbReference>
<dbReference type="PANTHER" id="PTHR11920">
    <property type="entry name" value="GUANYLYL CYCLASE"/>
    <property type="match status" value="1"/>
</dbReference>
<dbReference type="SUPFAM" id="SSF55073">
    <property type="entry name" value="Nucleotide cyclase"/>
    <property type="match status" value="1"/>
</dbReference>
<keyword evidence="10" id="KW-1015">Disulfide bond</keyword>
<dbReference type="InterPro" id="IPR001170">
    <property type="entry name" value="ANPR/GUC"/>
</dbReference>
<dbReference type="GO" id="GO:0001653">
    <property type="term" value="F:peptide receptor activity"/>
    <property type="evidence" value="ECO:0007669"/>
    <property type="project" value="TreeGrafter"/>
</dbReference>
<proteinExistence type="inferred from homology"/>
<evidence type="ECO:0000256" key="10">
    <source>
        <dbReference type="ARBA" id="ARBA00023157"/>
    </source>
</evidence>
<feature type="domain" description="Protein kinase" evidence="20">
    <location>
        <begin position="554"/>
        <end position="828"/>
    </location>
</feature>
<dbReference type="AlphaFoldDB" id="A0A4W6DC26"/>
<feature type="domain" description="Guanylate cyclase" evidence="21">
    <location>
        <begin position="903"/>
        <end position="1033"/>
    </location>
</feature>
<keyword evidence="23" id="KW-1185">Reference proteome</keyword>
<evidence type="ECO:0000259" key="20">
    <source>
        <dbReference type="PROSITE" id="PS50011"/>
    </source>
</evidence>
<reference evidence="23" key="1">
    <citation type="submission" date="2015-09" db="EMBL/GenBank/DDBJ databases">
        <authorList>
            <person name="Sai Rama Sridatta P."/>
        </authorList>
    </citation>
    <scope>NUCLEOTIDE SEQUENCE [LARGE SCALE GENOMIC DNA]</scope>
</reference>
<evidence type="ECO:0000256" key="9">
    <source>
        <dbReference type="ARBA" id="ARBA00023136"/>
    </source>
</evidence>
<keyword evidence="13 15" id="KW-0456">Lyase</keyword>
<evidence type="ECO:0000256" key="4">
    <source>
        <dbReference type="ARBA" id="ARBA00022692"/>
    </source>
</evidence>
<evidence type="ECO:0000256" key="3">
    <source>
        <dbReference type="ARBA" id="ARBA00022553"/>
    </source>
</evidence>
<dbReference type="GeneTree" id="ENSGT00940000156985"/>
<dbReference type="SUPFAM" id="SSF56112">
    <property type="entry name" value="Protein kinase-like (PK-like)"/>
    <property type="match status" value="1"/>
</dbReference>
<evidence type="ECO:0000259" key="21">
    <source>
        <dbReference type="PROSITE" id="PS50125"/>
    </source>
</evidence>
<evidence type="ECO:0000256" key="8">
    <source>
        <dbReference type="ARBA" id="ARBA00023134"/>
    </source>
</evidence>
<name>A0A4W6DC26_LATCA</name>
<keyword evidence="5" id="KW-0732">Signal</keyword>
<feature type="transmembrane region" description="Helical" evidence="19">
    <location>
        <begin position="367"/>
        <end position="385"/>
    </location>
</feature>
<evidence type="ECO:0000256" key="11">
    <source>
        <dbReference type="ARBA" id="ARBA00023170"/>
    </source>
</evidence>
<dbReference type="InterPro" id="IPR028082">
    <property type="entry name" value="Peripla_BP_I"/>
</dbReference>
<reference evidence="22" key="2">
    <citation type="submission" date="2025-08" db="UniProtKB">
        <authorList>
            <consortium name="Ensembl"/>
        </authorList>
    </citation>
    <scope>IDENTIFICATION</scope>
</reference>